<keyword evidence="3" id="KW-0862">Zinc</keyword>
<evidence type="ECO:0000259" key="6">
    <source>
        <dbReference type="PROSITE" id="PS51044"/>
    </source>
</evidence>
<dbReference type="GO" id="GO:0000785">
    <property type="term" value="C:chromatin"/>
    <property type="evidence" value="ECO:0007669"/>
    <property type="project" value="TreeGrafter"/>
</dbReference>
<dbReference type="AlphaFoldDB" id="A0AAD1U0J7"/>
<protein>
    <recommendedName>
        <fullName evidence="6">SP-RING-type domain-containing protein</fullName>
    </recommendedName>
</protein>
<keyword evidence="1" id="KW-0479">Metal-binding</keyword>
<dbReference type="SUPFAM" id="SSF57903">
    <property type="entry name" value="FYVE/PHD zinc finger"/>
    <property type="match status" value="1"/>
</dbReference>
<dbReference type="CDD" id="cd16650">
    <property type="entry name" value="SP-RING_PIAS-like"/>
    <property type="match status" value="1"/>
</dbReference>
<evidence type="ECO:0000256" key="5">
    <source>
        <dbReference type="SAM" id="MobiDB-lite"/>
    </source>
</evidence>
<organism evidence="7 8">
    <name type="scientific">Euplotes crassus</name>
    <dbReference type="NCBI Taxonomy" id="5936"/>
    <lineage>
        <taxon>Eukaryota</taxon>
        <taxon>Sar</taxon>
        <taxon>Alveolata</taxon>
        <taxon>Ciliophora</taxon>
        <taxon>Intramacronucleata</taxon>
        <taxon>Spirotrichea</taxon>
        <taxon>Hypotrichia</taxon>
        <taxon>Euplotida</taxon>
        <taxon>Euplotidae</taxon>
        <taxon>Moneuplotes</taxon>
    </lineage>
</organism>
<evidence type="ECO:0000256" key="3">
    <source>
        <dbReference type="ARBA" id="ARBA00022833"/>
    </source>
</evidence>
<dbReference type="Pfam" id="PF02891">
    <property type="entry name" value="zf-MIZ"/>
    <property type="match status" value="1"/>
</dbReference>
<evidence type="ECO:0000256" key="1">
    <source>
        <dbReference type="ARBA" id="ARBA00022723"/>
    </source>
</evidence>
<evidence type="ECO:0000313" key="8">
    <source>
        <dbReference type="Proteomes" id="UP001295684"/>
    </source>
</evidence>
<feature type="region of interest" description="Disordered" evidence="5">
    <location>
        <begin position="177"/>
        <end position="208"/>
    </location>
</feature>
<dbReference type="Gene3D" id="3.30.40.10">
    <property type="entry name" value="Zinc/RING finger domain, C3HC4 (zinc finger)"/>
    <property type="match status" value="2"/>
</dbReference>
<evidence type="ECO:0000256" key="2">
    <source>
        <dbReference type="ARBA" id="ARBA00022771"/>
    </source>
</evidence>
<dbReference type="PANTHER" id="PTHR10782:SF4">
    <property type="entry name" value="TONALLI, ISOFORM E"/>
    <property type="match status" value="1"/>
</dbReference>
<comment type="caution">
    <text evidence="7">The sequence shown here is derived from an EMBL/GenBank/DDBJ whole genome shotgun (WGS) entry which is preliminary data.</text>
</comment>
<accession>A0AAD1U0J7</accession>
<proteinExistence type="predicted"/>
<gene>
    <name evidence="7" type="ORF">ECRASSUSDP1_LOCUS405</name>
</gene>
<dbReference type="EMBL" id="CAMPGE010000375">
    <property type="protein sequence ID" value="CAI2359120.1"/>
    <property type="molecule type" value="Genomic_DNA"/>
</dbReference>
<dbReference type="CDD" id="cd15489">
    <property type="entry name" value="PHD_SF"/>
    <property type="match status" value="1"/>
</dbReference>
<evidence type="ECO:0000313" key="7">
    <source>
        <dbReference type="EMBL" id="CAI2359120.1"/>
    </source>
</evidence>
<keyword evidence="2 4" id="KW-0863">Zinc-finger</keyword>
<evidence type="ECO:0000256" key="4">
    <source>
        <dbReference type="PROSITE-ProRule" id="PRU00452"/>
    </source>
</evidence>
<name>A0AAD1U0J7_EUPCR</name>
<dbReference type="InterPro" id="IPR011011">
    <property type="entry name" value="Znf_FYVE_PHD"/>
</dbReference>
<sequence>MNDARSEQRVELLYHPDILRSILEANSNKLMAKTLKRLGVKSSGKKEELLERLSNCLSTRQGKEIAETKKISKDTLRSLYSEADDRLKIAEQGGDPIHFPRFVTFNKNYEEPIPGMNQIRRFREEEFASIGYLATDTLPPNPALQVPKTPQNIPQIPQNMNFSPLPTQIHPILPQTLHAPFQNPSTNPHKRQKITESSPPRPLEPRQASLPKQIEQMSYKKEFVPKNLEEEKQQLERVTQHDHSANITPLTTKGVGHIPKEKLEKIKKLELQEESKIYDPYLDTGSLAVQKSVFKEHKVLMQESKDIKVHCWCKDTKIGGRGMILCIKCGKYQHIDCIDTMAQVKPYICFHCQFIIMDLLSVPADIICYPVRLGVVDRKTIKLEHNPKISELLMTEKGKYRVEIRGLRLSEIPFKNSWPNYGKLDIDDKVWTHLLSLPEREQSRKRKDEPLDLTSLFKTRNKKDHELHLRKDKTPLNHDKNHDANCYVIGMFLCQKLEIDQVIDYHKKYELNSFLTTFNMIYERLYPKDKGDEITVICDQLEIPMTCPITLKPVLLPARGYKCTHVECFDLVNFLKTNTRFRTFKCPICNKNANISKIDPFLLSLRQFLEKTGNCKEISSVVIKNTFEIIMEGLKIPLNVNGLIDFYIEQRTSNNGRLFEEDEVIYRNSPSEETTNEGINLAKNNQKKQEIEEVICID</sequence>
<dbReference type="GO" id="GO:0061665">
    <property type="term" value="F:SUMO ligase activity"/>
    <property type="evidence" value="ECO:0007669"/>
    <property type="project" value="TreeGrafter"/>
</dbReference>
<dbReference type="InterPro" id="IPR004181">
    <property type="entry name" value="Znf_MIZ"/>
</dbReference>
<keyword evidence="8" id="KW-1185">Reference proteome</keyword>
<dbReference type="PANTHER" id="PTHR10782">
    <property type="entry name" value="ZINC FINGER MIZ DOMAIN-CONTAINING PROTEIN"/>
    <property type="match status" value="1"/>
</dbReference>
<dbReference type="GO" id="GO:0016925">
    <property type="term" value="P:protein sumoylation"/>
    <property type="evidence" value="ECO:0007669"/>
    <property type="project" value="TreeGrafter"/>
</dbReference>
<dbReference type="Proteomes" id="UP001295684">
    <property type="component" value="Unassembled WGS sequence"/>
</dbReference>
<dbReference type="GO" id="GO:0008270">
    <property type="term" value="F:zinc ion binding"/>
    <property type="evidence" value="ECO:0007669"/>
    <property type="project" value="UniProtKB-KW"/>
</dbReference>
<feature type="domain" description="SP-RING-type" evidence="6">
    <location>
        <begin position="532"/>
        <end position="615"/>
    </location>
</feature>
<dbReference type="PROSITE" id="PS51044">
    <property type="entry name" value="ZF_SP_RING"/>
    <property type="match status" value="1"/>
</dbReference>
<dbReference type="InterPro" id="IPR013083">
    <property type="entry name" value="Znf_RING/FYVE/PHD"/>
</dbReference>
<reference evidence="7" key="1">
    <citation type="submission" date="2023-07" db="EMBL/GenBank/DDBJ databases">
        <authorList>
            <consortium name="AG Swart"/>
            <person name="Singh M."/>
            <person name="Singh A."/>
            <person name="Seah K."/>
            <person name="Emmerich C."/>
        </authorList>
    </citation>
    <scope>NUCLEOTIDE SEQUENCE</scope>
    <source>
        <strain evidence="7">DP1</strain>
    </source>
</reference>